<name>A0ABD8A9F1_9EURY</name>
<reference evidence="2 3" key="1">
    <citation type="submission" date="2023-10" db="EMBL/GenBank/DDBJ databases">
        <title>The complete genome sequence of Methanoculleus palmolei DSM 4273.</title>
        <authorList>
            <person name="Lai S.-J."/>
            <person name="You Y.-T."/>
            <person name="Chen S.-C."/>
        </authorList>
    </citation>
    <scope>NUCLEOTIDE SEQUENCE [LARGE SCALE GENOMIC DNA]</scope>
    <source>
        <strain evidence="2 3">DSM 4273</strain>
    </source>
</reference>
<accession>A0ABD8A9F1</accession>
<keyword evidence="3" id="KW-1185">Reference proteome</keyword>
<gene>
    <name evidence="2" type="ORF">R6Y95_02150</name>
</gene>
<dbReference type="InterPro" id="IPR045351">
    <property type="entry name" value="DUF6531"/>
</dbReference>
<dbReference type="AlphaFoldDB" id="A0ABD8A9F1"/>
<dbReference type="Pfam" id="PF20148">
    <property type="entry name" value="DUF6531"/>
    <property type="match status" value="1"/>
</dbReference>
<protein>
    <recommendedName>
        <fullName evidence="1">DUF6531 domain-containing protein</fullName>
    </recommendedName>
</protein>
<proteinExistence type="predicted"/>
<dbReference type="Proteomes" id="UP001626603">
    <property type="component" value="Chromosome"/>
</dbReference>
<evidence type="ECO:0000313" key="2">
    <source>
        <dbReference type="EMBL" id="WOX56151.1"/>
    </source>
</evidence>
<evidence type="ECO:0000313" key="3">
    <source>
        <dbReference type="Proteomes" id="UP001626603"/>
    </source>
</evidence>
<organism evidence="2 3">
    <name type="scientific">Methanoculleus palmolei</name>
    <dbReference type="NCBI Taxonomy" id="72612"/>
    <lineage>
        <taxon>Archaea</taxon>
        <taxon>Methanobacteriati</taxon>
        <taxon>Methanobacteriota</taxon>
        <taxon>Stenosarchaea group</taxon>
        <taxon>Methanomicrobia</taxon>
        <taxon>Methanomicrobiales</taxon>
        <taxon>Methanomicrobiaceae</taxon>
        <taxon>Methanoculleus</taxon>
    </lineage>
</organism>
<dbReference type="EMBL" id="CP137641">
    <property type="protein sequence ID" value="WOX56151.1"/>
    <property type="molecule type" value="Genomic_DNA"/>
</dbReference>
<evidence type="ECO:0000259" key="1">
    <source>
        <dbReference type="Pfam" id="PF20148"/>
    </source>
</evidence>
<sequence>MNVRYSVVIILLISCLLVVPATADVSWHFRAYVVPPLGSVAIETNCSIDGEPVWSPAFPTYDEGGYPALDQQSVYRSWVLWSNTSASGSYPYDAFTSMLVDFYGVDPGTLAAHSVEALAWLDFFLSYGPGGVVDSNDHDSWGDTIVSNSVGGGSYYGWGDYIHGDDPPGIYRFYQTVFYDDYWGLPVPVESMHRDFIIGNATWWAWLDKMRDPVQPTPTPGPILPILPILGNLTYSLHLMSTLGTPGSNPYVPFSFDPVNLATGNYVYQYQDLFIPGRGLPLAITRLTILLIP</sequence>
<feature type="domain" description="DUF6531" evidence="1">
    <location>
        <begin position="257"/>
        <end position="286"/>
    </location>
</feature>
<dbReference type="PROSITE" id="PS51257">
    <property type="entry name" value="PROKAR_LIPOPROTEIN"/>
    <property type="match status" value="1"/>
</dbReference>